<accession>A0A7X5YKI6</accession>
<proteinExistence type="predicted"/>
<organism evidence="5 6">
    <name type="scientific">Brevundimonas alba</name>
    <dbReference type="NCBI Taxonomy" id="74314"/>
    <lineage>
        <taxon>Bacteria</taxon>
        <taxon>Pseudomonadati</taxon>
        <taxon>Pseudomonadota</taxon>
        <taxon>Alphaproteobacteria</taxon>
        <taxon>Caulobacterales</taxon>
        <taxon>Caulobacteraceae</taxon>
        <taxon>Brevundimonas</taxon>
    </lineage>
</organism>
<evidence type="ECO:0000313" key="5">
    <source>
        <dbReference type="EMBL" id="NJC41354.1"/>
    </source>
</evidence>
<dbReference type="PANTHER" id="PTHR46825:SF11">
    <property type="entry name" value="PENICILLIN-BINDING PROTEIN 4"/>
    <property type="match status" value="1"/>
</dbReference>
<dbReference type="Pfam" id="PF00144">
    <property type="entry name" value="Beta-lactamase"/>
    <property type="match status" value="1"/>
</dbReference>
<keyword evidence="2" id="KW-0472">Membrane</keyword>
<dbReference type="InterPro" id="IPR050491">
    <property type="entry name" value="AmpC-like"/>
</dbReference>
<evidence type="ECO:0000256" key="2">
    <source>
        <dbReference type="ARBA" id="ARBA00023136"/>
    </source>
</evidence>
<gene>
    <name evidence="5" type="ORF">GGQ87_001612</name>
</gene>
<evidence type="ECO:0000256" key="3">
    <source>
        <dbReference type="SAM" id="SignalP"/>
    </source>
</evidence>
<dbReference type="GO" id="GO:0016020">
    <property type="term" value="C:membrane"/>
    <property type="evidence" value="ECO:0007669"/>
    <property type="project" value="UniProtKB-SubCell"/>
</dbReference>
<dbReference type="SUPFAM" id="SSF56601">
    <property type="entry name" value="beta-lactamase/transpeptidase-like"/>
    <property type="match status" value="1"/>
</dbReference>
<name>A0A7X5YKI6_9CAUL</name>
<evidence type="ECO:0000313" key="6">
    <source>
        <dbReference type="Proteomes" id="UP000587415"/>
    </source>
</evidence>
<evidence type="ECO:0000256" key="1">
    <source>
        <dbReference type="ARBA" id="ARBA00004370"/>
    </source>
</evidence>
<dbReference type="PANTHER" id="PTHR46825">
    <property type="entry name" value="D-ALANYL-D-ALANINE-CARBOXYPEPTIDASE/ENDOPEPTIDASE AMPH"/>
    <property type="match status" value="1"/>
</dbReference>
<comment type="subcellular location">
    <subcellularLocation>
        <location evidence="1">Membrane</location>
    </subcellularLocation>
</comment>
<keyword evidence="6" id="KW-1185">Reference proteome</keyword>
<feature type="chain" id="PRO_5031451825" evidence="3">
    <location>
        <begin position="25"/>
        <end position="366"/>
    </location>
</feature>
<protein>
    <submittedName>
        <fullName evidence="5">CubicO group peptidase (Beta-lactamase class C family)</fullName>
    </submittedName>
</protein>
<dbReference type="InterPro" id="IPR001466">
    <property type="entry name" value="Beta-lactam-related"/>
</dbReference>
<feature type="domain" description="Beta-lactamase-related" evidence="4">
    <location>
        <begin position="33"/>
        <end position="349"/>
    </location>
</feature>
<feature type="signal peptide" evidence="3">
    <location>
        <begin position="1"/>
        <end position="24"/>
    </location>
</feature>
<keyword evidence="3" id="KW-0732">Signal</keyword>
<comment type="caution">
    <text evidence="5">The sequence shown here is derived from an EMBL/GenBank/DDBJ whole genome shotgun (WGS) entry which is preliminary data.</text>
</comment>
<sequence length="366" mass="38700">MNRRRAMALIGATAMAGAARPALARETPDDVLDAVFAEHAPPALAFGIMGAEGLRWSGVRGVRRRGSDDAATLQDRWHLGSNTKAMTAAIYGRLVDRGQTRWQRPLVDIFPEMAADPAWQGITVDQLMSHHAGLRDDDLLPREVRVAARDDARPLVEQRLDRVRAALATAPGGTVGTYAYANIDYVLAGAAVERITGQSWEAAMQSELFEPLGITSGGFGAPEGAQPWGHQTLGAISTPLDPLLKPDNPPLMGPAGTAHMSLSDYARFLGLFLNRGGDVLSPAAFEVLTTPGEGVGRDYALGWAVERPGWAAGPVLVHEGSNTLWHAIALLDPVGGVGYLGMSNESTRGGPALGALVQRLVRTAGG</sequence>
<dbReference type="Gene3D" id="3.40.710.10">
    <property type="entry name" value="DD-peptidase/beta-lactamase superfamily"/>
    <property type="match status" value="1"/>
</dbReference>
<dbReference type="Proteomes" id="UP000587415">
    <property type="component" value="Unassembled WGS sequence"/>
</dbReference>
<reference evidence="5 6" key="1">
    <citation type="submission" date="2020-03" db="EMBL/GenBank/DDBJ databases">
        <title>Genomic Encyclopedia of Type Strains, Phase IV (KMG-IV): sequencing the most valuable type-strain genomes for metagenomic binning, comparative biology and taxonomic classification.</title>
        <authorList>
            <person name="Goeker M."/>
        </authorList>
    </citation>
    <scope>NUCLEOTIDE SEQUENCE [LARGE SCALE GENOMIC DNA]</scope>
    <source>
        <strain evidence="5 6">DSM 4736</strain>
    </source>
</reference>
<dbReference type="RefSeq" id="WP_168046408.1">
    <property type="nucleotide sequence ID" value="NZ_JAATJM010000001.1"/>
</dbReference>
<dbReference type="InterPro" id="IPR012338">
    <property type="entry name" value="Beta-lactam/transpept-like"/>
</dbReference>
<evidence type="ECO:0000259" key="4">
    <source>
        <dbReference type="Pfam" id="PF00144"/>
    </source>
</evidence>
<dbReference type="AlphaFoldDB" id="A0A7X5YKI6"/>
<dbReference type="EMBL" id="JAATJM010000001">
    <property type="protein sequence ID" value="NJC41354.1"/>
    <property type="molecule type" value="Genomic_DNA"/>
</dbReference>